<comment type="caution">
    <text evidence="9">The sequence shown here is derived from an EMBL/GenBank/DDBJ whole genome shotgun (WGS) entry which is preliminary data.</text>
</comment>
<evidence type="ECO:0000256" key="8">
    <source>
        <dbReference type="SAM" id="Phobius"/>
    </source>
</evidence>
<reference evidence="9" key="2">
    <citation type="submission" date="2021-08" db="EMBL/GenBank/DDBJ databases">
        <authorList>
            <person name="Tani A."/>
            <person name="Ola A."/>
            <person name="Ogura Y."/>
            <person name="Katsura K."/>
            <person name="Hayashi T."/>
        </authorList>
    </citation>
    <scope>NUCLEOTIDE SEQUENCE</scope>
    <source>
        <strain evidence="9">DSM 23632</strain>
    </source>
</reference>
<evidence type="ECO:0000256" key="7">
    <source>
        <dbReference type="ARBA" id="ARBA00023136"/>
    </source>
</evidence>
<feature type="transmembrane region" description="Helical" evidence="8">
    <location>
        <begin position="321"/>
        <end position="340"/>
    </location>
</feature>
<dbReference type="SUPFAM" id="SSF81345">
    <property type="entry name" value="ABC transporter involved in vitamin B12 uptake, BtuC"/>
    <property type="match status" value="1"/>
</dbReference>
<dbReference type="CDD" id="cd06550">
    <property type="entry name" value="TM_ABC_iron-siderophores_like"/>
    <property type="match status" value="1"/>
</dbReference>
<evidence type="ECO:0000313" key="10">
    <source>
        <dbReference type="Proteomes" id="UP001055057"/>
    </source>
</evidence>
<organism evidence="9 10">
    <name type="scientific">Methylobacterium trifolii</name>
    <dbReference type="NCBI Taxonomy" id="1003092"/>
    <lineage>
        <taxon>Bacteria</taxon>
        <taxon>Pseudomonadati</taxon>
        <taxon>Pseudomonadota</taxon>
        <taxon>Alphaproteobacteria</taxon>
        <taxon>Hyphomicrobiales</taxon>
        <taxon>Methylobacteriaceae</taxon>
        <taxon>Methylobacterium</taxon>
    </lineage>
</organism>
<evidence type="ECO:0000256" key="1">
    <source>
        <dbReference type="ARBA" id="ARBA00004651"/>
    </source>
</evidence>
<feature type="transmembrane region" description="Helical" evidence="8">
    <location>
        <begin position="105"/>
        <end position="125"/>
    </location>
</feature>
<dbReference type="Gene3D" id="1.10.3470.10">
    <property type="entry name" value="ABC transporter involved in vitamin B12 uptake, BtuC"/>
    <property type="match status" value="1"/>
</dbReference>
<keyword evidence="10" id="KW-1185">Reference proteome</keyword>
<protein>
    <submittedName>
        <fullName evidence="9">Fe(3+) dicitrate transport system permease protein FecD</fullName>
    </submittedName>
</protein>
<dbReference type="EMBL" id="BPRB01000073">
    <property type="protein sequence ID" value="GJE59292.1"/>
    <property type="molecule type" value="Genomic_DNA"/>
</dbReference>
<dbReference type="InterPro" id="IPR037294">
    <property type="entry name" value="ABC_BtuC-like"/>
</dbReference>
<feature type="transmembrane region" description="Helical" evidence="8">
    <location>
        <begin position="21"/>
        <end position="47"/>
    </location>
</feature>
<evidence type="ECO:0000256" key="6">
    <source>
        <dbReference type="ARBA" id="ARBA00022989"/>
    </source>
</evidence>
<evidence type="ECO:0000256" key="2">
    <source>
        <dbReference type="ARBA" id="ARBA00007935"/>
    </source>
</evidence>
<keyword evidence="5 8" id="KW-0812">Transmembrane</keyword>
<keyword evidence="3" id="KW-0813">Transport</keyword>
<dbReference type="RefSeq" id="WP_238181878.1">
    <property type="nucleotide sequence ID" value="NZ_BPRB01000073.1"/>
</dbReference>
<feature type="transmembrane region" description="Helical" evidence="8">
    <location>
        <begin position="131"/>
        <end position="152"/>
    </location>
</feature>
<evidence type="ECO:0000313" key="9">
    <source>
        <dbReference type="EMBL" id="GJE59292.1"/>
    </source>
</evidence>
<comment type="subcellular location">
    <subcellularLocation>
        <location evidence="1">Cell membrane</location>
        <topology evidence="1">Multi-pass membrane protein</topology>
    </subcellularLocation>
</comment>
<feature type="transmembrane region" description="Helical" evidence="8">
    <location>
        <begin position="73"/>
        <end position="93"/>
    </location>
</feature>
<dbReference type="PANTHER" id="PTHR30472">
    <property type="entry name" value="FERRIC ENTEROBACTIN TRANSPORT SYSTEM PERMEASE PROTEIN"/>
    <property type="match status" value="1"/>
</dbReference>
<keyword evidence="4" id="KW-1003">Cell membrane</keyword>
<reference evidence="9" key="1">
    <citation type="journal article" date="2021" name="Front. Microbiol.">
        <title>Comprehensive Comparative Genomics and Phenotyping of Methylobacterium Species.</title>
        <authorList>
            <person name="Alessa O."/>
            <person name="Ogura Y."/>
            <person name="Fujitani Y."/>
            <person name="Takami H."/>
            <person name="Hayashi T."/>
            <person name="Sahin N."/>
            <person name="Tani A."/>
        </authorList>
    </citation>
    <scope>NUCLEOTIDE SEQUENCE</scope>
    <source>
        <strain evidence="9">DSM 23632</strain>
    </source>
</reference>
<name>A0ABQ4TX75_9HYPH</name>
<keyword evidence="6 8" id="KW-1133">Transmembrane helix</keyword>
<feature type="transmembrane region" description="Helical" evidence="8">
    <location>
        <begin position="249"/>
        <end position="282"/>
    </location>
</feature>
<evidence type="ECO:0000256" key="4">
    <source>
        <dbReference type="ARBA" id="ARBA00022475"/>
    </source>
</evidence>
<evidence type="ECO:0000256" key="3">
    <source>
        <dbReference type="ARBA" id="ARBA00022448"/>
    </source>
</evidence>
<proteinExistence type="inferred from homology"/>
<feature type="transmembrane region" description="Helical" evidence="8">
    <location>
        <begin position="159"/>
        <end position="180"/>
    </location>
</feature>
<dbReference type="Pfam" id="PF01032">
    <property type="entry name" value="FecCD"/>
    <property type="match status" value="1"/>
</dbReference>
<dbReference type="PANTHER" id="PTHR30472:SF25">
    <property type="entry name" value="ABC TRANSPORTER PERMEASE PROTEIN MJ0876-RELATED"/>
    <property type="match status" value="1"/>
</dbReference>
<accession>A0ABQ4TX75</accession>
<dbReference type="InterPro" id="IPR000522">
    <property type="entry name" value="ABC_transptr_permease_BtuC"/>
</dbReference>
<feature type="transmembrane region" description="Helical" evidence="8">
    <location>
        <begin position="294"/>
        <end position="315"/>
    </location>
</feature>
<gene>
    <name evidence="9" type="primary">fecD</name>
    <name evidence="9" type="ORF">MPOCJGCO_1380</name>
</gene>
<evidence type="ECO:0000256" key="5">
    <source>
        <dbReference type="ARBA" id="ARBA00022692"/>
    </source>
</evidence>
<comment type="similarity">
    <text evidence="2">Belongs to the binding-protein-dependent transport system permease family. FecCD subfamily.</text>
</comment>
<sequence length="346" mass="34427">MNAPASPIRTREARPLGTAGGRWLVATLSGLVAALILGSIAVGYATVDLPAAFADLVAGRTSLPALVLWELRIPRALLGGLVGFSLGLTGAVLQGYLRNPLADPGVLGISSAAALGAVATFYGGLAASLSLALPLGGIAGAAVAAFALNLLAARGSGTLGLILAGVGLSSLAGALTALALNLSPNPYAALEIVFWLMGSLADRSMDHVVLCLPLMALGWGLMLSTGRALDALVLGEDTATSLGFGLVSVRLRIVTGAALAVGSGVAVSGAIGFVGLVVPHLVRPVVGGRPGAGLLPSGLAGAALVLGADILVRLLPTRPELKLGVVTALVGAPFLVGLLWHDRTRR</sequence>
<keyword evidence="7 8" id="KW-0472">Membrane</keyword>
<dbReference type="Proteomes" id="UP001055057">
    <property type="component" value="Unassembled WGS sequence"/>
</dbReference>